<evidence type="ECO:0000256" key="1">
    <source>
        <dbReference type="SAM" id="SignalP"/>
    </source>
</evidence>
<reference evidence="2" key="1">
    <citation type="submission" date="2023-07" db="EMBL/GenBank/DDBJ databases">
        <authorList>
            <consortium name="CYATHOMIX"/>
        </authorList>
    </citation>
    <scope>NUCLEOTIDE SEQUENCE</scope>
    <source>
        <strain evidence="2">N/A</strain>
    </source>
</reference>
<evidence type="ECO:0000313" key="2">
    <source>
        <dbReference type="EMBL" id="CAJ0607255.1"/>
    </source>
</evidence>
<keyword evidence="3" id="KW-1185">Reference proteome</keyword>
<organism evidence="2 3">
    <name type="scientific">Cylicocyclus nassatus</name>
    <name type="common">Nematode worm</name>
    <dbReference type="NCBI Taxonomy" id="53992"/>
    <lineage>
        <taxon>Eukaryota</taxon>
        <taxon>Metazoa</taxon>
        <taxon>Ecdysozoa</taxon>
        <taxon>Nematoda</taxon>
        <taxon>Chromadorea</taxon>
        <taxon>Rhabditida</taxon>
        <taxon>Rhabditina</taxon>
        <taxon>Rhabditomorpha</taxon>
        <taxon>Strongyloidea</taxon>
        <taxon>Strongylidae</taxon>
        <taxon>Cylicocyclus</taxon>
    </lineage>
</organism>
<gene>
    <name evidence="2" type="ORF">CYNAS_LOCUS19238</name>
</gene>
<feature type="signal peptide" evidence="1">
    <location>
        <begin position="1"/>
        <end position="22"/>
    </location>
</feature>
<protein>
    <submittedName>
        <fullName evidence="2">Uncharacterized protein</fullName>
    </submittedName>
</protein>
<feature type="chain" id="PRO_5041333162" evidence="1">
    <location>
        <begin position="23"/>
        <end position="67"/>
    </location>
</feature>
<keyword evidence="1" id="KW-0732">Signal</keyword>
<dbReference type="EMBL" id="CATQJL010000316">
    <property type="protein sequence ID" value="CAJ0607255.1"/>
    <property type="molecule type" value="Genomic_DNA"/>
</dbReference>
<proteinExistence type="predicted"/>
<evidence type="ECO:0000313" key="3">
    <source>
        <dbReference type="Proteomes" id="UP001176961"/>
    </source>
</evidence>
<name>A0AA36HAM8_CYLNA</name>
<accession>A0AA36HAM8</accession>
<dbReference type="AlphaFoldDB" id="A0AA36HAM8"/>
<dbReference type="Proteomes" id="UP001176961">
    <property type="component" value="Unassembled WGS sequence"/>
</dbReference>
<sequence>MFNWTTFLALILVLVFLSFCNAEPISKAELERIFRSNPTALARFQEMFGGDGMGIDSGRLSNLQRLG</sequence>
<comment type="caution">
    <text evidence="2">The sequence shown here is derived from an EMBL/GenBank/DDBJ whole genome shotgun (WGS) entry which is preliminary data.</text>
</comment>